<dbReference type="EC" id="2.7.7.7" evidence="2"/>
<name>A0A507CDF4_9FUNG</name>
<feature type="domain" description="DNA-directed DNA polymerase family B mitochondria/virus" evidence="11">
    <location>
        <begin position="241"/>
        <end position="448"/>
    </location>
</feature>
<evidence type="ECO:0000256" key="10">
    <source>
        <dbReference type="SAM" id="MobiDB-lite"/>
    </source>
</evidence>
<evidence type="ECO:0000256" key="7">
    <source>
        <dbReference type="ARBA" id="ARBA00022932"/>
    </source>
</evidence>
<accession>A0A507CDF4</accession>
<dbReference type="PANTHER" id="PTHR33568:SF3">
    <property type="entry name" value="DNA-DIRECTED DNA POLYMERASE"/>
    <property type="match status" value="1"/>
</dbReference>
<comment type="catalytic activity">
    <reaction evidence="9">
        <text>DNA(n) + a 2'-deoxyribonucleoside 5'-triphosphate = DNA(n+1) + diphosphate</text>
        <dbReference type="Rhea" id="RHEA:22508"/>
        <dbReference type="Rhea" id="RHEA-COMP:17339"/>
        <dbReference type="Rhea" id="RHEA-COMP:17340"/>
        <dbReference type="ChEBI" id="CHEBI:33019"/>
        <dbReference type="ChEBI" id="CHEBI:61560"/>
        <dbReference type="ChEBI" id="CHEBI:173112"/>
        <dbReference type="EC" id="2.7.7.7"/>
    </reaction>
</comment>
<evidence type="ECO:0000256" key="5">
    <source>
        <dbReference type="ARBA" id="ARBA00022695"/>
    </source>
</evidence>
<dbReference type="GO" id="GO:0003677">
    <property type="term" value="F:DNA binding"/>
    <property type="evidence" value="ECO:0007669"/>
    <property type="project" value="UniProtKB-KW"/>
</dbReference>
<keyword evidence="6" id="KW-0235">DNA replication</keyword>
<dbReference type="AlphaFoldDB" id="A0A507CDF4"/>
<organism evidence="12 13">
    <name type="scientific">Synchytrium endobioticum</name>
    <dbReference type="NCBI Taxonomy" id="286115"/>
    <lineage>
        <taxon>Eukaryota</taxon>
        <taxon>Fungi</taxon>
        <taxon>Fungi incertae sedis</taxon>
        <taxon>Chytridiomycota</taxon>
        <taxon>Chytridiomycota incertae sedis</taxon>
        <taxon>Chytridiomycetes</taxon>
        <taxon>Synchytriales</taxon>
        <taxon>Synchytriaceae</taxon>
        <taxon>Synchytrium</taxon>
    </lineage>
</organism>
<keyword evidence="4" id="KW-0808">Transferase</keyword>
<evidence type="ECO:0000313" key="12">
    <source>
        <dbReference type="EMBL" id="TPX36076.1"/>
    </source>
</evidence>
<evidence type="ECO:0000313" key="13">
    <source>
        <dbReference type="Proteomes" id="UP000320475"/>
    </source>
</evidence>
<dbReference type="InterPro" id="IPR043502">
    <property type="entry name" value="DNA/RNA_pol_sf"/>
</dbReference>
<evidence type="ECO:0000256" key="9">
    <source>
        <dbReference type="ARBA" id="ARBA00049244"/>
    </source>
</evidence>
<dbReference type="Gene3D" id="1.10.287.690">
    <property type="entry name" value="Helix hairpin bin"/>
    <property type="match status" value="1"/>
</dbReference>
<dbReference type="EMBL" id="QEAM01000721">
    <property type="protein sequence ID" value="TPX36076.1"/>
    <property type="molecule type" value="Genomic_DNA"/>
</dbReference>
<dbReference type="Gene3D" id="3.30.420.10">
    <property type="entry name" value="Ribonuclease H-like superfamily/Ribonuclease H"/>
    <property type="match status" value="1"/>
</dbReference>
<proteinExistence type="inferred from homology"/>
<dbReference type="OrthoDB" id="2692647at2759"/>
<keyword evidence="8" id="KW-0238">DNA-binding</keyword>
<dbReference type="GO" id="GO:0003887">
    <property type="term" value="F:DNA-directed DNA polymerase activity"/>
    <property type="evidence" value="ECO:0007669"/>
    <property type="project" value="UniProtKB-KW"/>
</dbReference>
<feature type="domain" description="DNA-directed DNA polymerase family B mitochondria/virus" evidence="11">
    <location>
        <begin position="455"/>
        <end position="606"/>
    </location>
</feature>
<evidence type="ECO:0000256" key="6">
    <source>
        <dbReference type="ARBA" id="ARBA00022705"/>
    </source>
</evidence>
<dbReference type="GO" id="GO:0000166">
    <property type="term" value="F:nucleotide binding"/>
    <property type="evidence" value="ECO:0007669"/>
    <property type="project" value="InterPro"/>
</dbReference>
<reference evidence="12 13" key="1">
    <citation type="journal article" date="2019" name="Sci. Rep.">
        <title>Comparative genomics of chytrid fungi reveal insights into the obligate biotrophic and pathogenic lifestyle of Synchytrium endobioticum.</title>
        <authorList>
            <person name="van de Vossenberg B.T.L.H."/>
            <person name="Warris S."/>
            <person name="Nguyen H.D.T."/>
            <person name="van Gent-Pelzer M.P.E."/>
            <person name="Joly D.L."/>
            <person name="van de Geest H.C."/>
            <person name="Bonants P.J.M."/>
            <person name="Smith D.S."/>
            <person name="Levesque C.A."/>
            <person name="van der Lee T.A.J."/>
        </authorList>
    </citation>
    <scope>NUCLEOTIDE SEQUENCE [LARGE SCALE GENOMIC DNA]</scope>
    <source>
        <strain evidence="12 13">LEV6574</strain>
    </source>
</reference>
<comment type="caution">
    <text evidence="12">The sequence shown here is derived from an EMBL/GenBank/DDBJ whole genome shotgun (WGS) entry which is preliminary data.</text>
</comment>
<evidence type="ECO:0000256" key="1">
    <source>
        <dbReference type="ARBA" id="ARBA00005755"/>
    </source>
</evidence>
<keyword evidence="7 12" id="KW-0239">DNA-directed DNA polymerase</keyword>
<keyword evidence="5" id="KW-0548">Nucleotidyltransferase</keyword>
<evidence type="ECO:0000259" key="11">
    <source>
        <dbReference type="Pfam" id="PF03175"/>
    </source>
</evidence>
<dbReference type="InterPro" id="IPR004868">
    <property type="entry name" value="DNA-dir_DNA_pol_B_mt/vir"/>
</dbReference>
<dbReference type="Pfam" id="PF03175">
    <property type="entry name" value="DNA_pol_B_2"/>
    <property type="match status" value="2"/>
</dbReference>
<dbReference type="InterPro" id="IPR036397">
    <property type="entry name" value="RNaseH_sf"/>
</dbReference>
<evidence type="ECO:0000256" key="3">
    <source>
        <dbReference type="ARBA" id="ARBA00014385"/>
    </source>
</evidence>
<dbReference type="PANTHER" id="PTHR33568">
    <property type="entry name" value="DNA POLYMERASE"/>
    <property type="match status" value="1"/>
</dbReference>
<dbReference type="SUPFAM" id="SSF53098">
    <property type="entry name" value="Ribonuclease H-like"/>
    <property type="match status" value="1"/>
</dbReference>
<sequence length="609" mass="69116">MKGTTTLADFKLLFMAGFIKLQLTYDIKAARAAAAAAAAAAATAKNAASNQADQPPVQSTAGGQNQPPVQSTVEALNQVQPTETLAQEPDLAHNLAPASNSELTPSKDLVLDLCPVKLTANHDNSLSDSNLAVVIPKYKDSPMYKNISSLRLFNINQLISFNNISTQLFFNLPTPFSDYRFVMDDYQLRLIPTDISDQIQFEICSANYTLTITDTKFRDKLTGKVQFKREFGGLIFLYDSDLQFISFESNISCKFISILNENMNKNRIKEADEMLEGQDPISINLLDSLLLLPNSLSKLTKDFKVQNIKTVYPYKFPNPSNLNYIGKVPDIKYFEGINVERYNELFKDVRVWKLRLQTLLYLKNDVLGLHQVLDQFFQEIHTLTGLNATLYISLPSLALAIFRRNYLESSRLIPIIKGKCYDDIKLGYHGGLVSNYIPYVEEAYYYDFKIDNDLGKYFGFVFAEIEAPEESRLKNPILPMKDAIGNLITPRGKWCGWYFSEELKYAITQGYKIKVSHGYHFQRAKIFNKYVEVFYKAKANPQNPTGKIVAKLLLNSLYGKFGMSLDKSQVVIISKEEAELLMKTNNWNDIKELSNGMVLFDYELKPSKE</sequence>
<gene>
    <name evidence="12" type="ORF">SeLEV6574_g08110</name>
</gene>
<comment type="similarity">
    <text evidence="1">Belongs to the DNA polymerase type-B family.</text>
</comment>
<evidence type="ECO:0000256" key="8">
    <source>
        <dbReference type="ARBA" id="ARBA00023125"/>
    </source>
</evidence>
<dbReference type="InterPro" id="IPR012337">
    <property type="entry name" value="RNaseH-like_sf"/>
</dbReference>
<evidence type="ECO:0000256" key="2">
    <source>
        <dbReference type="ARBA" id="ARBA00012417"/>
    </source>
</evidence>
<feature type="region of interest" description="Disordered" evidence="10">
    <location>
        <begin position="49"/>
        <end position="68"/>
    </location>
</feature>
<evidence type="ECO:0000256" key="4">
    <source>
        <dbReference type="ARBA" id="ARBA00022679"/>
    </source>
</evidence>
<dbReference type="Proteomes" id="UP000320475">
    <property type="component" value="Unassembled WGS sequence"/>
</dbReference>
<dbReference type="GO" id="GO:0006260">
    <property type="term" value="P:DNA replication"/>
    <property type="evidence" value="ECO:0007669"/>
    <property type="project" value="UniProtKB-KW"/>
</dbReference>
<dbReference type="SUPFAM" id="SSF56672">
    <property type="entry name" value="DNA/RNA polymerases"/>
    <property type="match status" value="1"/>
</dbReference>
<protein>
    <recommendedName>
        <fullName evidence="3">Probable DNA polymerase</fullName>
        <ecNumber evidence="2">2.7.7.7</ecNumber>
    </recommendedName>
</protein>